<name>A0ACB9HH22_9ASTR</name>
<protein>
    <submittedName>
        <fullName evidence="1">Uncharacterized protein</fullName>
    </submittedName>
</protein>
<reference evidence="2" key="1">
    <citation type="journal article" date="2022" name="Mol. Ecol. Resour.">
        <title>The genomes of chicory, endive, great burdock and yacon provide insights into Asteraceae palaeo-polyploidization history and plant inulin production.</title>
        <authorList>
            <person name="Fan W."/>
            <person name="Wang S."/>
            <person name="Wang H."/>
            <person name="Wang A."/>
            <person name="Jiang F."/>
            <person name="Liu H."/>
            <person name="Zhao H."/>
            <person name="Xu D."/>
            <person name="Zhang Y."/>
        </authorList>
    </citation>
    <scope>NUCLEOTIDE SEQUENCE [LARGE SCALE GENOMIC DNA]</scope>
    <source>
        <strain evidence="2">cv. Yunnan</strain>
    </source>
</reference>
<proteinExistence type="predicted"/>
<evidence type="ECO:0000313" key="1">
    <source>
        <dbReference type="EMBL" id="KAI3795052.1"/>
    </source>
</evidence>
<evidence type="ECO:0000313" key="2">
    <source>
        <dbReference type="Proteomes" id="UP001056120"/>
    </source>
</evidence>
<sequence>MSSHLRKPYGSDNVGRSSKAISGGMAGGFNKERQKEYSDGHVGEWVPGCVEEFDNVSEPLEKEDVMGVDSRGHDEEDGVRRNVDVIDEMTDEVEMGEIRNNQVLEEIEQVENVLEESTDGQLSVRKKFRRKKLFKNRGESSGSQERPKKRLRDDNDPFVLDKLIGIISTNTVYDVDEETVSNEDGVIPDLNTQSDADIEVCNVDDQVDGACGLQQKVIGKPKGSITFESDQTITLGRALGVDGLNDIVPEVQEVLRCEGYQEGGQ</sequence>
<gene>
    <name evidence="1" type="ORF">L1987_37696</name>
</gene>
<accession>A0ACB9HH22</accession>
<dbReference type="EMBL" id="CM042029">
    <property type="protein sequence ID" value="KAI3795052.1"/>
    <property type="molecule type" value="Genomic_DNA"/>
</dbReference>
<dbReference type="Proteomes" id="UP001056120">
    <property type="component" value="Linkage Group LG12"/>
</dbReference>
<organism evidence="1 2">
    <name type="scientific">Smallanthus sonchifolius</name>
    <dbReference type="NCBI Taxonomy" id="185202"/>
    <lineage>
        <taxon>Eukaryota</taxon>
        <taxon>Viridiplantae</taxon>
        <taxon>Streptophyta</taxon>
        <taxon>Embryophyta</taxon>
        <taxon>Tracheophyta</taxon>
        <taxon>Spermatophyta</taxon>
        <taxon>Magnoliopsida</taxon>
        <taxon>eudicotyledons</taxon>
        <taxon>Gunneridae</taxon>
        <taxon>Pentapetalae</taxon>
        <taxon>asterids</taxon>
        <taxon>campanulids</taxon>
        <taxon>Asterales</taxon>
        <taxon>Asteraceae</taxon>
        <taxon>Asteroideae</taxon>
        <taxon>Heliantheae alliance</taxon>
        <taxon>Millerieae</taxon>
        <taxon>Smallanthus</taxon>
    </lineage>
</organism>
<reference evidence="1 2" key="2">
    <citation type="journal article" date="2022" name="Mol. Ecol. Resour.">
        <title>The genomes of chicory, endive, great burdock and yacon provide insights into Asteraceae paleo-polyploidization history and plant inulin production.</title>
        <authorList>
            <person name="Fan W."/>
            <person name="Wang S."/>
            <person name="Wang H."/>
            <person name="Wang A."/>
            <person name="Jiang F."/>
            <person name="Liu H."/>
            <person name="Zhao H."/>
            <person name="Xu D."/>
            <person name="Zhang Y."/>
        </authorList>
    </citation>
    <scope>NUCLEOTIDE SEQUENCE [LARGE SCALE GENOMIC DNA]</scope>
    <source>
        <strain evidence="2">cv. Yunnan</strain>
        <tissue evidence="1">Leaves</tissue>
    </source>
</reference>
<comment type="caution">
    <text evidence="1">The sequence shown here is derived from an EMBL/GenBank/DDBJ whole genome shotgun (WGS) entry which is preliminary data.</text>
</comment>
<keyword evidence="2" id="KW-1185">Reference proteome</keyword>